<keyword evidence="3 4" id="KW-0326">Glycosidase</keyword>
<dbReference type="PANTHER" id="PTHR40079:SF4">
    <property type="entry name" value="GH26 DOMAIN-CONTAINING PROTEIN-RELATED"/>
    <property type="match status" value="1"/>
</dbReference>
<dbReference type="InterPro" id="IPR022790">
    <property type="entry name" value="GH26_dom"/>
</dbReference>
<comment type="similarity">
    <text evidence="1 4">Belongs to the glycosyl hydrolase 26 family.</text>
</comment>
<dbReference type="Gene3D" id="3.20.20.80">
    <property type="entry name" value="Glycosidases"/>
    <property type="match status" value="1"/>
</dbReference>
<dbReference type="EMBL" id="PVZC01000001">
    <property type="protein sequence ID" value="PRY01841.1"/>
    <property type="molecule type" value="Genomic_DNA"/>
</dbReference>
<evidence type="ECO:0000259" key="6">
    <source>
        <dbReference type="PROSITE" id="PS51764"/>
    </source>
</evidence>
<keyword evidence="2 4" id="KW-0378">Hydrolase</keyword>
<feature type="region of interest" description="Disordered" evidence="5">
    <location>
        <begin position="41"/>
        <end position="78"/>
    </location>
</feature>
<comment type="caution">
    <text evidence="7">The sequence shown here is derived from an EMBL/GenBank/DDBJ whole genome shotgun (WGS) entry which is preliminary data.</text>
</comment>
<dbReference type="Proteomes" id="UP000237846">
    <property type="component" value="Unassembled WGS sequence"/>
</dbReference>
<feature type="active site" description="Nucleophile" evidence="4">
    <location>
        <position position="311"/>
    </location>
</feature>
<sequence>MVRDGHRLGRSARDRVRRRYRRLLACGGALSIALATACGETGPDAPPPAPPVPAEPSAAPPTGTAAAPAAAPSPSPHTECAVNDILEPSCGAWWGASPYRDDVGPLEEAMGRRLDIVYYWHGVDQAALPAEHERQAALDGRIIHLNIEARRFRQSGHPAVRYRQIIDGEFDESLRAQARNFADLGLPAFVTFDHEADADQRYNRRGTPREFTLAWRHIVDLYREEGADEVVWVWNVTGWPDNFDRLPRLWPGNGYVDWLSWEGYNMTGCDQQPQWDHVQSFADSVLPLYEWMHAHGERHGIDAGKPIMIGEMGTTPLPGGPEATADWYRAIPSVLERYPQFKAVKLWENELGRGCDFRVLNDERVTRGFVEAARAPHVNLPRVELLLDHLGFVDLAEAEGARD</sequence>
<gene>
    <name evidence="7" type="ORF">CLV72_101438</name>
</gene>
<evidence type="ECO:0000313" key="8">
    <source>
        <dbReference type="Proteomes" id="UP000237846"/>
    </source>
</evidence>
<proteinExistence type="inferred from homology"/>
<accession>A0A2T0QD88</accession>
<feature type="compositionally biased region" description="Low complexity" evidence="5">
    <location>
        <begin position="55"/>
        <end position="72"/>
    </location>
</feature>
<evidence type="ECO:0000313" key="7">
    <source>
        <dbReference type="EMBL" id="PRY01841.1"/>
    </source>
</evidence>
<dbReference type="GO" id="GO:0016985">
    <property type="term" value="F:mannan endo-1,4-beta-mannosidase activity"/>
    <property type="evidence" value="ECO:0007669"/>
    <property type="project" value="InterPro"/>
</dbReference>
<dbReference type="GO" id="GO:0006080">
    <property type="term" value="P:substituted mannan metabolic process"/>
    <property type="evidence" value="ECO:0007669"/>
    <property type="project" value="InterPro"/>
</dbReference>
<dbReference type="PANTHER" id="PTHR40079">
    <property type="entry name" value="MANNAN ENDO-1,4-BETA-MANNOSIDASE E-RELATED"/>
    <property type="match status" value="1"/>
</dbReference>
<protein>
    <recommendedName>
        <fullName evidence="6">GH26 domain-containing protein</fullName>
    </recommendedName>
</protein>
<evidence type="ECO:0000256" key="1">
    <source>
        <dbReference type="ARBA" id="ARBA00007754"/>
    </source>
</evidence>
<feature type="active site" description="Proton donor" evidence="4">
    <location>
        <position position="195"/>
    </location>
</feature>
<dbReference type="SUPFAM" id="SSF51445">
    <property type="entry name" value="(Trans)glycosidases"/>
    <property type="match status" value="1"/>
</dbReference>
<name>A0A2T0QD88_9ACTN</name>
<dbReference type="InterPro" id="IPR000805">
    <property type="entry name" value="Glyco_hydro_26"/>
</dbReference>
<dbReference type="AlphaFoldDB" id="A0A2T0QD88"/>
<feature type="compositionally biased region" description="Pro residues" evidence="5">
    <location>
        <begin position="44"/>
        <end position="54"/>
    </location>
</feature>
<evidence type="ECO:0000256" key="4">
    <source>
        <dbReference type="PROSITE-ProRule" id="PRU01100"/>
    </source>
</evidence>
<keyword evidence="8" id="KW-1185">Reference proteome</keyword>
<evidence type="ECO:0000256" key="5">
    <source>
        <dbReference type="SAM" id="MobiDB-lite"/>
    </source>
</evidence>
<evidence type="ECO:0000256" key="3">
    <source>
        <dbReference type="ARBA" id="ARBA00023295"/>
    </source>
</evidence>
<feature type="domain" description="GH26" evidence="6">
    <location>
        <begin position="47"/>
        <end position="369"/>
    </location>
</feature>
<reference evidence="7 8" key="1">
    <citation type="submission" date="2018-03" db="EMBL/GenBank/DDBJ databases">
        <title>Genomic Encyclopedia of Archaeal and Bacterial Type Strains, Phase II (KMG-II): from individual species to whole genera.</title>
        <authorList>
            <person name="Goeker M."/>
        </authorList>
    </citation>
    <scope>NUCLEOTIDE SEQUENCE [LARGE SCALE GENOMIC DNA]</scope>
    <source>
        <strain evidence="7 8">DSM 45601</strain>
    </source>
</reference>
<dbReference type="PROSITE" id="PS51764">
    <property type="entry name" value="GH26"/>
    <property type="match status" value="1"/>
</dbReference>
<dbReference type="InterPro" id="IPR017853">
    <property type="entry name" value="GH"/>
</dbReference>
<evidence type="ECO:0000256" key="2">
    <source>
        <dbReference type="ARBA" id="ARBA00022801"/>
    </source>
</evidence>
<organism evidence="7 8">
    <name type="scientific">Allonocardiopsis opalescens</name>
    <dbReference type="NCBI Taxonomy" id="1144618"/>
    <lineage>
        <taxon>Bacteria</taxon>
        <taxon>Bacillati</taxon>
        <taxon>Actinomycetota</taxon>
        <taxon>Actinomycetes</taxon>
        <taxon>Streptosporangiales</taxon>
        <taxon>Allonocardiopsis</taxon>
    </lineage>
</organism>